<proteinExistence type="predicted"/>
<dbReference type="STRING" id="1445510.YC6258_04264"/>
<reference evidence="1 2" key="1">
    <citation type="submission" date="2014-01" db="EMBL/GenBank/DDBJ databases">
        <title>Full genme sequencing of cellulolytic bacterium Gynuella sunshinyii YC6258T gen. nov., sp. nov.</title>
        <authorList>
            <person name="Khan H."/>
            <person name="Chung E.J."/>
            <person name="Chung Y.R."/>
        </authorList>
    </citation>
    <scope>NUCLEOTIDE SEQUENCE [LARGE SCALE GENOMIC DNA]</scope>
    <source>
        <strain evidence="1 2">YC6258</strain>
    </source>
</reference>
<sequence length="41" mass="4207">MYVCYSDVLGLIAIGPTRIGPGSLAVRCATAVISPALLQTD</sequence>
<evidence type="ECO:0000313" key="1">
    <source>
        <dbReference type="EMBL" id="AJQ96298.1"/>
    </source>
</evidence>
<organism evidence="1 2">
    <name type="scientific">Gynuella sunshinyii YC6258</name>
    <dbReference type="NCBI Taxonomy" id="1445510"/>
    <lineage>
        <taxon>Bacteria</taxon>
        <taxon>Pseudomonadati</taxon>
        <taxon>Pseudomonadota</taxon>
        <taxon>Gammaproteobacteria</taxon>
        <taxon>Oceanospirillales</taxon>
        <taxon>Saccharospirillaceae</taxon>
        <taxon>Gynuella</taxon>
    </lineage>
</organism>
<dbReference type="KEGG" id="gsn:YC6258_04264"/>
<dbReference type="Proteomes" id="UP000032266">
    <property type="component" value="Chromosome"/>
</dbReference>
<dbReference type="EMBL" id="CP007142">
    <property type="protein sequence ID" value="AJQ96298.1"/>
    <property type="molecule type" value="Genomic_DNA"/>
</dbReference>
<gene>
    <name evidence="1" type="ORF">YC6258_04264</name>
</gene>
<name>A0A0C5VSK0_9GAMM</name>
<dbReference type="HOGENOM" id="CLU_3270800_0_0_6"/>
<keyword evidence="2" id="KW-1185">Reference proteome</keyword>
<evidence type="ECO:0000313" key="2">
    <source>
        <dbReference type="Proteomes" id="UP000032266"/>
    </source>
</evidence>
<dbReference type="AlphaFoldDB" id="A0A0C5VSK0"/>
<accession>A0A0C5VSK0</accession>
<protein>
    <submittedName>
        <fullName evidence="1">Uncharacterized protein</fullName>
    </submittedName>
</protein>